<evidence type="ECO:0000259" key="13">
    <source>
        <dbReference type="Pfam" id="PF00520"/>
    </source>
</evidence>
<keyword evidence="15" id="KW-1185">Reference proteome</keyword>
<reference evidence="14 15" key="1">
    <citation type="submission" date="2019-08" db="EMBL/GenBank/DDBJ databases">
        <title>A chromosome-level genome assembly, high-density linkage maps, and genome scans reveal the genomic architecture of hybrid incompatibilities underlying speciation via character displacement in darters (Percidae: Etheostominae).</title>
        <authorList>
            <person name="Moran R.L."/>
            <person name="Catchen J.M."/>
            <person name="Fuller R.C."/>
        </authorList>
    </citation>
    <scope>NUCLEOTIDE SEQUENCE [LARGE SCALE GENOMIC DNA]</scope>
    <source>
        <strain evidence="14">EspeVRDwgs_2016</strain>
        <tissue evidence="14">Muscle</tissue>
    </source>
</reference>
<keyword evidence="6" id="KW-0106">Calcium</keyword>
<evidence type="ECO:0000256" key="8">
    <source>
        <dbReference type="ARBA" id="ARBA00022989"/>
    </source>
</evidence>
<dbReference type="EMBL" id="VOFY01000735">
    <property type="protein sequence ID" value="KAA8578396.1"/>
    <property type="molecule type" value="Genomic_DNA"/>
</dbReference>
<gene>
    <name evidence="14" type="ORF">FQN60_001054</name>
</gene>
<evidence type="ECO:0000256" key="2">
    <source>
        <dbReference type="ARBA" id="ARBA00022448"/>
    </source>
</evidence>
<evidence type="ECO:0000256" key="9">
    <source>
        <dbReference type="ARBA" id="ARBA00023065"/>
    </source>
</evidence>
<proteinExistence type="predicted"/>
<dbReference type="PANTHER" id="PTHR45628">
    <property type="entry name" value="VOLTAGE-DEPENDENT CALCIUM CHANNEL TYPE A SUBUNIT ALPHA-1"/>
    <property type="match status" value="1"/>
</dbReference>
<keyword evidence="9" id="KW-0406">Ion transport</keyword>
<dbReference type="InterPro" id="IPR050599">
    <property type="entry name" value="VDCC_alpha-1_subunit"/>
</dbReference>
<feature type="transmembrane region" description="Helical" evidence="12">
    <location>
        <begin position="166"/>
        <end position="186"/>
    </location>
</feature>
<keyword evidence="8 12" id="KW-1133">Transmembrane helix</keyword>
<dbReference type="InterPro" id="IPR005821">
    <property type="entry name" value="Ion_trans_dom"/>
</dbReference>
<comment type="caution">
    <text evidence="14">The sequence shown here is derived from an EMBL/GenBank/DDBJ whole genome shotgun (WGS) entry which is preliminary data.</text>
</comment>
<keyword evidence="7" id="KW-0851">Voltage-gated channel</keyword>
<evidence type="ECO:0000256" key="3">
    <source>
        <dbReference type="ARBA" id="ARBA00022568"/>
    </source>
</evidence>
<dbReference type="InterPro" id="IPR027359">
    <property type="entry name" value="Volt_channel_dom_sf"/>
</dbReference>
<comment type="subcellular location">
    <subcellularLocation>
        <location evidence="1">Membrane</location>
        <topology evidence="1">Multi-pass membrane protein</topology>
    </subcellularLocation>
</comment>
<keyword evidence="5 12" id="KW-0812">Transmembrane</keyword>
<evidence type="ECO:0000256" key="7">
    <source>
        <dbReference type="ARBA" id="ARBA00022882"/>
    </source>
</evidence>
<protein>
    <recommendedName>
        <fullName evidence="13">Ion transport domain-containing protein</fullName>
    </recommendedName>
</protein>
<evidence type="ECO:0000313" key="14">
    <source>
        <dbReference type="EMBL" id="KAA8578396.1"/>
    </source>
</evidence>
<dbReference type="PANTHER" id="PTHR45628:SF37">
    <property type="entry name" value="VOLTAGE-DEPENDENT T-TYPE CALCIUM CHANNEL SUBUNIT ALPHA-1H"/>
    <property type="match status" value="1"/>
</dbReference>
<feature type="transmembrane region" description="Helical" evidence="12">
    <location>
        <begin position="73"/>
        <end position="92"/>
    </location>
</feature>
<keyword evidence="11" id="KW-0407">Ion channel</keyword>
<dbReference type="SUPFAM" id="SSF81324">
    <property type="entry name" value="Voltage-gated potassium channels"/>
    <property type="match status" value="1"/>
</dbReference>
<evidence type="ECO:0000256" key="4">
    <source>
        <dbReference type="ARBA" id="ARBA00022673"/>
    </source>
</evidence>
<evidence type="ECO:0000256" key="11">
    <source>
        <dbReference type="ARBA" id="ARBA00023303"/>
    </source>
</evidence>
<keyword evidence="2" id="KW-0813">Transport</keyword>
<dbReference type="GO" id="GO:0008331">
    <property type="term" value="F:high voltage-gated calcium channel activity"/>
    <property type="evidence" value="ECO:0007669"/>
    <property type="project" value="TreeGrafter"/>
</dbReference>
<dbReference type="GO" id="GO:0098703">
    <property type="term" value="P:calcium ion import across plasma membrane"/>
    <property type="evidence" value="ECO:0007669"/>
    <property type="project" value="TreeGrafter"/>
</dbReference>
<keyword evidence="10 12" id="KW-0472">Membrane</keyword>
<dbReference type="Gene3D" id="1.10.287.70">
    <property type="match status" value="1"/>
</dbReference>
<evidence type="ECO:0000313" key="15">
    <source>
        <dbReference type="Proteomes" id="UP000327493"/>
    </source>
</evidence>
<accession>A0A5J5CD01</accession>
<keyword evidence="4" id="KW-0107">Calcium channel</keyword>
<feature type="domain" description="Ion transport" evidence="13">
    <location>
        <begin position="41"/>
        <end position="327"/>
    </location>
</feature>
<evidence type="ECO:0000256" key="1">
    <source>
        <dbReference type="ARBA" id="ARBA00004141"/>
    </source>
</evidence>
<organism evidence="14 15">
    <name type="scientific">Etheostoma spectabile</name>
    <name type="common">orangethroat darter</name>
    <dbReference type="NCBI Taxonomy" id="54343"/>
    <lineage>
        <taxon>Eukaryota</taxon>
        <taxon>Metazoa</taxon>
        <taxon>Chordata</taxon>
        <taxon>Craniata</taxon>
        <taxon>Vertebrata</taxon>
        <taxon>Euteleostomi</taxon>
        <taxon>Actinopterygii</taxon>
        <taxon>Neopterygii</taxon>
        <taxon>Teleostei</taxon>
        <taxon>Neoteleostei</taxon>
        <taxon>Acanthomorphata</taxon>
        <taxon>Eupercaria</taxon>
        <taxon>Perciformes</taxon>
        <taxon>Percoidei</taxon>
        <taxon>Percidae</taxon>
        <taxon>Etheostomatinae</taxon>
        <taxon>Etheostoma</taxon>
    </lineage>
</organism>
<evidence type="ECO:0000256" key="12">
    <source>
        <dbReference type="SAM" id="Phobius"/>
    </source>
</evidence>
<sequence length="328" mass="36977">MALPLQEEEQLPYPTLAPVVFCRLKQTTRLRNLCLQVAHSPWLDYVSVLIIVLNCVNLSIYEPGGMKNTTQEILEVLVFVYFVVEMLIKMVALGAFGYKGSYLSNNWYKLDFIINCGELLDIMFEIFDIHLQFCRVLSPLRLISRVPSMLHVVTVLLGTVPMLANVMALCISVIQIFAVVGVQLWAGQLRNRCFLGEDIPTKYNVSLSPYYMTEYEEKLPFICSRDGKSGMQHCQDVPPFHNNGTTCSLAAHQYSSAVNGVVSTGAGASVNACVNWNIFYNVCRPGDHNPYMGAISFDNFAYSWITIFQVVTLEGWAEIMFYTMDAYS</sequence>
<dbReference type="Pfam" id="PF00520">
    <property type="entry name" value="Ion_trans"/>
    <property type="match status" value="1"/>
</dbReference>
<dbReference type="GO" id="GO:0005891">
    <property type="term" value="C:voltage-gated calcium channel complex"/>
    <property type="evidence" value="ECO:0007669"/>
    <property type="project" value="TreeGrafter"/>
</dbReference>
<dbReference type="Proteomes" id="UP000327493">
    <property type="component" value="Unassembled WGS sequence"/>
</dbReference>
<evidence type="ECO:0000256" key="10">
    <source>
        <dbReference type="ARBA" id="ARBA00023136"/>
    </source>
</evidence>
<dbReference type="Gene3D" id="1.20.120.350">
    <property type="entry name" value="Voltage-gated potassium channels. Chain C"/>
    <property type="match status" value="1"/>
</dbReference>
<evidence type="ECO:0000256" key="6">
    <source>
        <dbReference type="ARBA" id="ARBA00022837"/>
    </source>
</evidence>
<name>A0A5J5CD01_9PERO</name>
<keyword evidence="3" id="KW-0109">Calcium transport</keyword>
<dbReference type="AlphaFoldDB" id="A0A5J5CD01"/>
<evidence type="ECO:0000256" key="5">
    <source>
        <dbReference type="ARBA" id="ARBA00022692"/>
    </source>
</evidence>